<evidence type="ECO:0000313" key="4">
    <source>
        <dbReference type="Proteomes" id="UP000241167"/>
    </source>
</evidence>
<feature type="region of interest" description="Disordered" evidence="1">
    <location>
        <begin position="31"/>
        <end position="132"/>
    </location>
</feature>
<keyword evidence="4" id="KW-1185">Reference proteome</keyword>
<feature type="chain" id="PRO_5015104066" evidence="2">
    <location>
        <begin position="23"/>
        <end position="243"/>
    </location>
</feature>
<keyword evidence="2" id="KW-0732">Signal</keyword>
<dbReference type="AlphaFoldDB" id="A0A2P7QH60"/>
<dbReference type="Proteomes" id="UP000241167">
    <property type="component" value="Unassembled WGS sequence"/>
</dbReference>
<sequence length="243" mass="24597">MIKVYGLCGVIAAATLATPALGQDEKGSIEQIGTSSAAPVEQISTSVRQAGGAKPGAAAAQNQLSSSAEARSTPAQVTAERGNPRGSGQLYHGGRTAEPADPLSRPSEGRTGAVAAVGGEDRCDPARRNGQADEKACATIIERRAGEFVRRNNEELTLEQKLLVEQRTNQPPTTREAARQLGENGADTGTLESQGIAAVVLRGGNTPPETGDPSESADPGVNAAALNAIVSAIAAGANGGAPR</sequence>
<feature type="compositionally biased region" description="Basic and acidic residues" evidence="1">
    <location>
        <begin position="119"/>
        <end position="132"/>
    </location>
</feature>
<feature type="compositionally biased region" description="Low complexity" evidence="1">
    <location>
        <begin position="50"/>
        <end position="70"/>
    </location>
</feature>
<gene>
    <name evidence="3" type="ORF">C7I55_22655</name>
</gene>
<dbReference type="EMBL" id="PXYI01000009">
    <property type="protein sequence ID" value="PSJ37321.1"/>
    <property type="molecule type" value="Genomic_DNA"/>
</dbReference>
<organism evidence="3 4">
    <name type="scientific">Allosphingosinicella deserti</name>
    <dbReference type="NCBI Taxonomy" id="2116704"/>
    <lineage>
        <taxon>Bacteria</taxon>
        <taxon>Pseudomonadati</taxon>
        <taxon>Pseudomonadota</taxon>
        <taxon>Alphaproteobacteria</taxon>
        <taxon>Sphingomonadales</taxon>
        <taxon>Sphingomonadaceae</taxon>
        <taxon>Allosphingosinicella</taxon>
    </lineage>
</organism>
<evidence type="ECO:0000256" key="2">
    <source>
        <dbReference type="SAM" id="SignalP"/>
    </source>
</evidence>
<evidence type="ECO:0000256" key="1">
    <source>
        <dbReference type="SAM" id="MobiDB-lite"/>
    </source>
</evidence>
<protein>
    <submittedName>
        <fullName evidence="3">Uncharacterized protein</fullName>
    </submittedName>
</protein>
<feature type="compositionally biased region" description="Polar residues" evidence="1">
    <location>
        <begin position="31"/>
        <end position="48"/>
    </location>
</feature>
<proteinExistence type="predicted"/>
<accession>A0A2P7QH60</accession>
<name>A0A2P7QH60_9SPHN</name>
<comment type="caution">
    <text evidence="3">The sequence shown here is derived from an EMBL/GenBank/DDBJ whole genome shotgun (WGS) entry which is preliminary data.</text>
</comment>
<feature type="signal peptide" evidence="2">
    <location>
        <begin position="1"/>
        <end position="22"/>
    </location>
</feature>
<feature type="region of interest" description="Disordered" evidence="1">
    <location>
        <begin position="202"/>
        <end position="221"/>
    </location>
</feature>
<reference evidence="3 4" key="1">
    <citation type="submission" date="2018-03" db="EMBL/GenBank/DDBJ databases">
        <title>The draft genome of Sphingosinicella sp. GL-C-18.</title>
        <authorList>
            <person name="Liu L."/>
            <person name="Li L."/>
            <person name="Liang L."/>
            <person name="Zhang X."/>
            <person name="Wang T."/>
        </authorList>
    </citation>
    <scope>NUCLEOTIDE SEQUENCE [LARGE SCALE GENOMIC DNA]</scope>
    <source>
        <strain evidence="3 4">GL-C-18</strain>
    </source>
</reference>
<evidence type="ECO:0000313" key="3">
    <source>
        <dbReference type="EMBL" id="PSJ37321.1"/>
    </source>
</evidence>